<gene>
    <name evidence="2" type="ORF">J6I44_01140</name>
</gene>
<evidence type="ECO:0000313" key="2">
    <source>
        <dbReference type="EMBL" id="MCW9705433.1"/>
    </source>
</evidence>
<keyword evidence="3" id="KW-1185">Reference proteome</keyword>
<evidence type="ECO:0000313" key="3">
    <source>
        <dbReference type="Proteomes" id="UP001207918"/>
    </source>
</evidence>
<organism evidence="2 3">
    <name type="scientific">Fodinibius salsisoli</name>
    <dbReference type="NCBI Taxonomy" id="2820877"/>
    <lineage>
        <taxon>Bacteria</taxon>
        <taxon>Pseudomonadati</taxon>
        <taxon>Balneolota</taxon>
        <taxon>Balneolia</taxon>
        <taxon>Balneolales</taxon>
        <taxon>Balneolaceae</taxon>
        <taxon>Fodinibius</taxon>
    </lineage>
</organism>
<dbReference type="InterPro" id="IPR036249">
    <property type="entry name" value="Thioredoxin-like_sf"/>
</dbReference>
<sequence>MKPSRFFSYAAIIVLAAGGVIWYIISDYYARQEPVQQSVENQVVMYKNPNCQCCTKWAAHLEEAGFTVSEQPTQQMSAVKANYKVPYNMGSCHTAIVDGYVIEGHVPAKEVKRLLKERPDAIGLAVPGMPVGSPGMEQGNRTEPYDVLLFGEENEKSTFASY</sequence>
<name>A0ABT3PI21_9BACT</name>
<reference evidence="2 3" key="1">
    <citation type="submission" date="2021-03" db="EMBL/GenBank/DDBJ databases">
        <title>Aliifodinibius sp. nov., a new bacterium isolated from saline soil.</title>
        <authorList>
            <person name="Galisteo C."/>
            <person name="De La Haba R."/>
            <person name="Sanchez-Porro C."/>
            <person name="Ventosa A."/>
        </authorList>
    </citation>
    <scope>NUCLEOTIDE SEQUENCE [LARGE SCALE GENOMIC DNA]</scope>
    <source>
        <strain evidence="2 3">1BSP15-2V2</strain>
    </source>
</reference>
<keyword evidence="1" id="KW-1133">Transmembrane helix</keyword>
<evidence type="ECO:0000256" key="1">
    <source>
        <dbReference type="SAM" id="Phobius"/>
    </source>
</evidence>
<keyword evidence="1" id="KW-0472">Membrane</keyword>
<dbReference type="SUPFAM" id="SSF52833">
    <property type="entry name" value="Thioredoxin-like"/>
    <property type="match status" value="1"/>
</dbReference>
<comment type="caution">
    <text evidence="2">The sequence shown here is derived from an EMBL/GenBank/DDBJ whole genome shotgun (WGS) entry which is preliminary data.</text>
</comment>
<feature type="transmembrane region" description="Helical" evidence="1">
    <location>
        <begin position="6"/>
        <end position="25"/>
    </location>
</feature>
<dbReference type="Pfam" id="PF04214">
    <property type="entry name" value="DUF411"/>
    <property type="match status" value="1"/>
</dbReference>
<dbReference type="RefSeq" id="WP_265764096.1">
    <property type="nucleotide sequence ID" value="NZ_JAGGJA010000001.1"/>
</dbReference>
<keyword evidence="1" id="KW-0812">Transmembrane</keyword>
<protein>
    <submittedName>
        <fullName evidence="2">DUF411 domain-containing protein</fullName>
    </submittedName>
</protein>
<accession>A0ABT3PI21</accession>
<dbReference type="EMBL" id="JAGGJA010000001">
    <property type="protein sequence ID" value="MCW9705433.1"/>
    <property type="molecule type" value="Genomic_DNA"/>
</dbReference>
<proteinExistence type="predicted"/>
<dbReference type="Proteomes" id="UP001207918">
    <property type="component" value="Unassembled WGS sequence"/>
</dbReference>
<dbReference type="InterPro" id="IPR007332">
    <property type="entry name" value="DUF411"/>
</dbReference>